<keyword evidence="1" id="KW-0812">Transmembrane</keyword>
<accession>A0ABU3X8K2</accession>
<evidence type="ECO:0000313" key="3">
    <source>
        <dbReference type="Proteomes" id="UP001287282"/>
    </source>
</evidence>
<dbReference type="RefSeq" id="WP_317121464.1">
    <property type="nucleotide sequence ID" value="NZ_JAWJBA010000002.1"/>
</dbReference>
<dbReference type="EMBL" id="JAWJBA010000002">
    <property type="protein sequence ID" value="MDV2684220.1"/>
    <property type="molecule type" value="Genomic_DNA"/>
</dbReference>
<evidence type="ECO:0000256" key="1">
    <source>
        <dbReference type="SAM" id="Phobius"/>
    </source>
</evidence>
<feature type="transmembrane region" description="Helical" evidence="1">
    <location>
        <begin position="12"/>
        <end position="32"/>
    </location>
</feature>
<gene>
    <name evidence="2" type="ORF">RYX56_07550</name>
</gene>
<proteinExistence type="predicted"/>
<protein>
    <submittedName>
        <fullName evidence="2">Type II secretion system protein</fullName>
    </submittedName>
</protein>
<sequence length="122" mass="13679">MKMKMIKNQRGYALLIVLLIITVIGIFAPILISNLMNSSIQFEKAEQDIQLQKVKEMGEMYAERALVNASSNQELRGYGFDVSEGSDQASMTIDLDPTTRFHILIENINGTPNITVTPYVEP</sequence>
<comment type="caution">
    <text evidence="2">The sequence shown here is derived from an EMBL/GenBank/DDBJ whole genome shotgun (WGS) entry which is preliminary data.</text>
</comment>
<evidence type="ECO:0000313" key="2">
    <source>
        <dbReference type="EMBL" id="MDV2684220.1"/>
    </source>
</evidence>
<organism evidence="2 3">
    <name type="scientific">Alkalihalophilus lindianensis</name>
    <dbReference type="NCBI Taxonomy" id="1630542"/>
    <lineage>
        <taxon>Bacteria</taxon>
        <taxon>Bacillati</taxon>
        <taxon>Bacillota</taxon>
        <taxon>Bacilli</taxon>
        <taxon>Bacillales</taxon>
        <taxon>Bacillaceae</taxon>
        <taxon>Alkalihalophilus</taxon>
    </lineage>
</organism>
<keyword evidence="1" id="KW-1133">Transmembrane helix</keyword>
<dbReference type="Proteomes" id="UP001287282">
    <property type="component" value="Unassembled WGS sequence"/>
</dbReference>
<reference evidence="2 3" key="1">
    <citation type="submission" date="2023-10" db="EMBL/GenBank/DDBJ databases">
        <title>Screening of Alkalihalobacillus lindianensis BZ-TG-R113 and Its Alleviation of Salt Stress on Rapeseed Growth.</title>
        <authorList>
            <person name="Zhao B."/>
            <person name="Guo T."/>
        </authorList>
    </citation>
    <scope>NUCLEOTIDE SEQUENCE [LARGE SCALE GENOMIC DNA]</scope>
    <source>
        <strain evidence="2 3">BZ-TG-R113</strain>
    </source>
</reference>
<keyword evidence="3" id="KW-1185">Reference proteome</keyword>
<name>A0ABU3X8K2_9BACI</name>
<keyword evidence="1" id="KW-0472">Membrane</keyword>